<gene>
    <name evidence="2" type="ORF">LEA_09514</name>
</gene>
<organism evidence="2">
    <name type="scientific">human gut metagenome</name>
    <dbReference type="NCBI Taxonomy" id="408170"/>
    <lineage>
        <taxon>unclassified sequences</taxon>
        <taxon>metagenomes</taxon>
        <taxon>organismal metagenomes</taxon>
    </lineage>
</organism>
<dbReference type="Gene3D" id="2.40.50.140">
    <property type="entry name" value="Nucleic acid-binding proteins"/>
    <property type="match status" value="1"/>
</dbReference>
<sequence length="124" mass="14193">MKNNKNEVQLYGTLMDIQPEEFFKDGDKFKRFYVGTKRTSGNVDLLPVAIPERMAENWKIGEHIYIEGKYTSYNKKENGKSHLILEVKAETLLGGDGSVGDENKFILEGYLCKTPVYRRTPIGK</sequence>
<accession>K1U6D2</accession>
<dbReference type="GO" id="GO:0003697">
    <property type="term" value="F:single-stranded DNA binding"/>
    <property type="evidence" value="ECO:0007669"/>
    <property type="project" value="InterPro"/>
</dbReference>
<dbReference type="PROSITE" id="PS50935">
    <property type="entry name" value="SSB"/>
    <property type="match status" value="1"/>
</dbReference>
<dbReference type="InterPro" id="IPR012340">
    <property type="entry name" value="NA-bd_OB-fold"/>
</dbReference>
<proteinExistence type="predicted"/>
<reference evidence="2" key="1">
    <citation type="journal article" date="2013" name="Environ. Microbiol.">
        <title>Microbiota from the distal guts of lean and obese adolescents exhibit partial functional redundancy besides clear differences in community structure.</title>
        <authorList>
            <person name="Ferrer M."/>
            <person name="Ruiz A."/>
            <person name="Lanza F."/>
            <person name="Haange S.B."/>
            <person name="Oberbach A."/>
            <person name="Till H."/>
            <person name="Bargiela R."/>
            <person name="Campoy C."/>
            <person name="Segura M.T."/>
            <person name="Richter M."/>
            <person name="von Bergen M."/>
            <person name="Seifert J."/>
            <person name="Suarez A."/>
        </authorList>
    </citation>
    <scope>NUCLEOTIDE SEQUENCE</scope>
</reference>
<dbReference type="InterPro" id="IPR000424">
    <property type="entry name" value="Primosome_PriB/ssb"/>
</dbReference>
<name>K1U6D2_9ZZZZ</name>
<dbReference type="SUPFAM" id="SSF50249">
    <property type="entry name" value="Nucleic acid-binding proteins"/>
    <property type="match status" value="1"/>
</dbReference>
<comment type="caution">
    <text evidence="2">The sequence shown here is derived from an EMBL/GenBank/DDBJ whole genome shotgun (WGS) entry which is preliminary data.</text>
</comment>
<feature type="non-terminal residue" evidence="2">
    <location>
        <position position="124"/>
    </location>
</feature>
<keyword evidence="1 2" id="KW-0238">DNA-binding</keyword>
<dbReference type="EMBL" id="AJWY01006377">
    <property type="protein sequence ID" value="EKC67021.1"/>
    <property type="molecule type" value="Genomic_DNA"/>
</dbReference>
<protein>
    <submittedName>
        <fullName evidence="2">Single-stranded DNA-binding protein</fullName>
    </submittedName>
</protein>
<dbReference type="AlphaFoldDB" id="K1U6D2"/>
<evidence type="ECO:0000256" key="1">
    <source>
        <dbReference type="ARBA" id="ARBA00023125"/>
    </source>
</evidence>
<evidence type="ECO:0000313" key="2">
    <source>
        <dbReference type="EMBL" id="EKC67021.1"/>
    </source>
</evidence>